<dbReference type="EMBL" id="SODV01000002">
    <property type="protein sequence ID" value="TDW96511.1"/>
    <property type="molecule type" value="Genomic_DNA"/>
</dbReference>
<dbReference type="OrthoDB" id="120730at2"/>
<keyword evidence="1" id="KW-0676">Redox-active center</keyword>
<accession>A0A4R8DFX3</accession>
<keyword evidence="4" id="KW-1185">Reference proteome</keyword>
<dbReference type="InterPro" id="IPR036249">
    <property type="entry name" value="Thioredoxin-like_sf"/>
</dbReference>
<feature type="signal peptide" evidence="2">
    <location>
        <begin position="1"/>
        <end position="20"/>
    </location>
</feature>
<dbReference type="Pfam" id="PF13899">
    <property type="entry name" value="Thioredoxin_7"/>
    <property type="match status" value="1"/>
</dbReference>
<protein>
    <submittedName>
        <fullName evidence="3">Thioredoxin-like protein</fullName>
    </submittedName>
</protein>
<dbReference type="SUPFAM" id="SSF52833">
    <property type="entry name" value="Thioredoxin-like"/>
    <property type="match status" value="1"/>
</dbReference>
<proteinExistence type="predicted"/>
<sequence>MKRALTAVIAWTTLVAAAGAAPMKAATATRPASRAVATPAPAPPSADSVLAAAYREAAATHRKVFVIFHASWCGWCHRMDSIMKAPVCQPLFEKNYVVTHLVILETGSKAALVNPGAMELYTKYAGAQGQGIPFFLIINPDGTVLQDSRIKPEGAAPGSWGNNTGCPDSDEELTYFVRLLHETSTLSDTELKTIRAQFARKS</sequence>
<name>A0A4R8DFX3_9BACT</name>
<evidence type="ECO:0000313" key="3">
    <source>
        <dbReference type="EMBL" id="TDW96511.1"/>
    </source>
</evidence>
<dbReference type="RefSeq" id="WP_133997072.1">
    <property type="nucleotide sequence ID" value="NZ_SODV01000002.1"/>
</dbReference>
<feature type="chain" id="PRO_5020727531" evidence="2">
    <location>
        <begin position="21"/>
        <end position="202"/>
    </location>
</feature>
<organism evidence="3 4">
    <name type="scientific">Dinghuibacter silviterrae</name>
    <dbReference type="NCBI Taxonomy" id="1539049"/>
    <lineage>
        <taxon>Bacteria</taxon>
        <taxon>Pseudomonadati</taxon>
        <taxon>Bacteroidota</taxon>
        <taxon>Chitinophagia</taxon>
        <taxon>Chitinophagales</taxon>
        <taxon>Chitinophagaceae</taxon>
        <taxon>Dinghuibacter</taxon>
    </lineage>
</organism>
<dbReference type="PROSITE" id="PS00194">
    <property type="entry name" value="THIOREDOXIN_1"/>
    <property type="match status" value="1"/>
</dbReference>
<dbReference type="Proteomes" id="UP000294498">
    <property type="component" value="Unassembled WGS sequence"/>
</dbReference>
<dbReference type="AlphaFoldDB" id="A0A4R8DFX3"/>
<evidence type="ECO:0000256" key="1">
    <source>
        <dbReference type="ARBA" id="ARBA00023284"/>
    </source>
</evidence>
<evidence type="ECO:0000313" key="4">
    <source>
        <dbReference type="Proteomes" id="UP000294498"/>
    </source>
</evidence>
<evidence type="ECO:0000256" key="2">
    <source>
        <dbReference type="SAM" id="SignalP"/>
    </source>
</evidence>
<comment type="caution">
    <text evidence="3">The sequence shown here is derived from an EMBL/GenBank/DDBJ whole genome shotgun (WGS) entry which is preliminary data.</text>
</comment>
<reference evidence="3 4" key="1">
    <citation type="submission" date="2019-03" db="EMBL/GenBank/DDBJ databases">
        <title>Genomic Encyclopedia of Type Strains, Phase IV (KMG-IV): sequencing the most valuable type-strain genomes for metagenomic binning, comparative biology and taxonomic classification.</title>
        <authorList>
            <person name="Goeker M."/>
        </authorList>
    </citation>
    <scope>NUCLEOTIDE SEQUENCE [LARGE SCALE GENOMIC DNA]</scope>
    <source>
        <strain evidence="3 4">DSM 100059</strain>
    </source>
</reference>
<dbReference type="Gene3D" id="3.40.30.10">
    <property type="entry name" value="Glutaredoxin"/>
    <property type="match status" value="1"/>
</dbReference>
<dbReference type="InterPro" id="IPR017937">
    <property type="entry name" value="Thioredoxin_CS"/>
</dbReference>
<keyword evidence="2" id="KW-0732">Signal</keyword>
<gene>
    <name evidence="3" type="ORF">EDB95_4342</name>
</gene>